<feature type="transmembrane region" description="Helical" evidence="1">
    <location>
        <begin position="7"/>
        <end position="27"/>
    </location>
</feature>
<keyword evidence="1" id="KW-0472">Membrane</keyword>
<dbReference type="Proteomes" id="UP000293874">
    <property type="component" value="Unassembled WGS sequence"/>
</dbReference>
<dbReference type="EMBL" id="SGXA01000006">
    <property type="protein sequence ID" value="RZS65228.1"/>
    <property type="molecule type" value="Genomic_DNA"/>
</dbReference>
<organism evidence="2 3">
    <name type="scientific">Pseudobacter ginsenosidimutans</name>
    <dbReference type="NCBI Taxonomy" id="661488"/>
    <lineage>
        <taxon>Bacteria</taxon>
        <taxon>Pseudomonadati</taxon>
        <taxon>Bacteroidota</taxon>
        <taxon>Chitinophagia</taxon>
        <taxon>Chitinophagales</taxon>
        <taxon>Chitinophagaceae</taxon>
        <taxon>Pseudobacter</taxon>
    </lineage>
</organism>
<proteinExistence type="predicted"/>
<comment type="caution">
    <text evidence="2">The sequence shown here is derived from an EMBL/GenBank/DDBJ whole genome shotgun (WGS) entry which is preliminary data.</text>
</comment>
<protein>
    <submittedName>
        <fullName evidence="2">Uncharacterized protein</fullName>
    </submittedName>
</protein>
<keyword evidence="3" id="KW-1185">Reference proteome</keyword>
<sequence>MKAKHALFLLAIGFVLDLIGSWLKIVHWSNGEYWFIAGVILKIAGVVLLAYKVVTYPGWKGFWNK</sequence>
<keyword evidence="1" id="KW-0812">Transmembrane</keyword>
<evidence type="ECO:0000313" key="3">
    <source>
        <dbReference type="Proteomes" id="UP000293874"/>
    </source>
</evidence>
<reference evidence="2 3" key="1">
    <citation type="submission" date="2019-02" db="EMBL/GenBank/DDBJ databases">
        <title>Genomic Encyclopedia of Type Strains, Phase IV (KMG-IV): sequencing the most valuable type-strain genomes for metagenomic binning, comparative biology and taxonomic classification.</title>
        <authorList>
            <person name="Goeker M."/>
        </authorList>
    </citation>
    <scope>NUCLEOTIDE SEQUENCE [LARGE SCALE GENOMIC DNA]</scope>
    <source>
        <strain evidence="2 3">DSM 18116</strain>
    </source>
</reference>
<evidence type="ECO:0000256" key="1">
    <source>
        <dbReference type="SAM" id="Phobius"/>
    </source>
</evidence>
<feature type="transmembrane region" description="Helical" evidence="1">
    <location>
        <begin position="33"/>
        <end position="54"/>
    </location>
</feature>
<accession>A0A4Q7ME04</accession>
<name>A0A4Q7ME04_9BACT</name>
<dbReference type="AlphaFoldDB" id="A0A4Q7ME04"/>
<gene>
    <name evidence="2" type="ORF">EV199_5985</name>
</gene>
<evidence type="ECO:0000313" key="2">
    <source>
        <dbReference type="EMBL" id="RZS65228.1"/>
    </source>
</evidence>
<dbReference type="OrthoDB" id="799967at2"/>
<dbReference type="RefSeq" id="WP_130544452.1">
    <property type="nucleotide sequence ID" value="NZ_CP042431.1"/>
</dbReference>
<keyword evidence="1" id="KW-1133">Transmembrane helix</keyword>